<evidence type="ECO:0000256" key="8">
    <source>
        <dbReference type="RuleBase" id="RU003346"/>
    </source>
</evidence>
<dbReference type="GO" id="GO:0005886">
    <property type="term" value="C:plasma membrane"/>
    <property type="evidence" value="ECO:0007669"/>
    <property type="project" value="UniProtKB-SubCell"/>
</dbReference>
<feature type="transmembrane region" description="Helical" evidence="9">
    <location>
        <begin position="147"/>
        <end position="165"/>
    </location>
</feature>
<evidence type="ECO:0000256" key="4">
    <source>
        <dbReference type="ARBA" id="ARBA00022989"/>
    </source>
</evidence>
<dbReference type="PANTHER" id="PTHR48021">
    <property type="match status" value="1"/>
</dbReference>
<keyword evidence="3 9" id="KW-0812">Transmembrane</keyword>
<keyword evidence="4 9" id="KW-1133">Transmembrane helix</keyword>
<dbReference type="InterPro" id="IPR020846">
    <property type="entry name" value="MFS_dom"/>
</dbReference>
<evidence type="ECO:0000313" key="11">
    <source>
        <dbReference type="EMBL" id="KZS11501.1"/>
    </source>
</evidence>
<evidence type="ECO:0000256" key="3">
    <source>
        <dbReference type="ARBA" id="ARBA00022692"/>
    </source>
</evidence>
<dbReference type="InterPro" id="IPR044775">
    <property type="entry name" value="MFS_ERD6/Tret1-like"/>
</dbReference>
<proteinExistence type="inferred from homology"/>
<feature type="transmembrane region" description="Helical" evidence="9">
    <location>
        <begin position="432"/>
        <end position="451"/>
    </location>
</feature>
<dbReference type="CDD" id="cd17358">
    <property type="entry name" value="MFS_GLUT6_8_Class3_like"/>
    <property type="match status" value="1"/>
</dbReference>
<feature type="transmembrane region" description="Helical" evidence="9">
    <location>
        <begin position="86"/>
        <end position="106"/>
    </location>
</feature>
<feature type="transmembrane region" description="Helical" evidence="9">
    <location>
        <begin position="327"/>
        <end position="349"/>
    </location>
</feature>
<keyword evidence="8" id="KW-0813">Transport</keyword>
<feature type="transmembrane region" description="Helical" evidence="9">
    <location>
        <begin position="112"/>
        <end position="135"/>
    </location>
</feature>
<comment type="subcellular location">
    <subcellularLocation>
        <location evidence="1">Cell membrane</location>
        <topology evidence="1">Multi-pass membrane protein</topology>
    </subcellularLocation>
</comment>
<dbReference type="AlphaFoldDB" id="A0A164UMK8"/>
<dbReference type="GO" id="GO:0051119">
    <property type="term" value="F:sugar transmembrane transporter activity"/>
    <property type="evidence" value="ECO:0007669"/>
    <property type="project" value="InterPro"/>
</dbReference>
<dbReference type="NCBIfam" id="TIGR00879">
    <property type="entry name" value="SP"/>
    <property type="match status" value="1"/>
</dbReference>
<feature type="transmembrane region" description="Helical" evidence="9">
    <location>
        <begin position="171"/>
        <end position="192"/>
    </location>
</feature>
<dbReference type="PROSITE" id="PS50850">
    <property type="entry name" value="MFS"/>
    <property type="match status" value="1"/>
</dbReference>
<dbReference type="InterPro" id="IPR050549">
    <property type="entry name" value="MFS_Trehalose_Transporter"/>
</dbReference>
<comment type="caution">
    <text evidence="11">The sequence shown here is derived from an EMBL/GenBank/DDBJ whole genome shotgun (WGS) entry which is preliminary data.</text>
</comment>
<evidence type="ECO:0000259" key="10">
    <source>
        <dbReference type="PROSITE" id="PS50850"/>
    </source>
</evidence>
<evidence type="ECO:0000256" key="2">
    <source>
        <dbReference type="ARBA" id="ARBA00022475"/>
    </source>
</evidence>
<reference evidence="11 12" key="1">
    <citation type="submission" date="2016-03" db="EMBL/GenBank/DDBJ databases">
        <title>EvidentialGene: Evidence-directed Construction of Genes on Genomes.</title>
        <authorList>
            <person name="Gilbert D.G."/>
            <person name="Choi J.-H."/>
            <person name="Mockaitis K."/>
            <person name="Colbourne J."/>
            <person name="Pfrender M."/>
        </authorList>
    </citation>
    <scope>NUCLEOTIDE SEQUENCE [LARGE SCALE GENOMIC DNA]</scope>
    <source>
        <strain evidence="11 12">Xinb3</strain>
        <tissue evidence="11">Complete organism</tissue>
    </source>
</reference>
<feature type="transmembrane region" description="Helical" evidence="9">
    <location>
        <begin position="400"/>
        <end position="420"/>
    </location>
</feature>
<feature type="transmembrane region" description="Helical" evidence="9">
    <location>
        <begin position="56"/>
        <end position="74"/>
    </location>
</feature>
<organism evidence="11 12">
    <name type="scientific">Daphnia magna</name>
    <dbReference type="NCBI Taxonomy" id="35525"/>
    <lineage>
        <taxon>Eukaryota</taxon>
        <taxon>Metazoa</taxon>
        <taxon>Ecdysozoa</taxon>
        <taxon>Arthropoda</taxon>
        <taxon>Crustacea</taxon>
        <taxon>Branchiopoda</taxon>
        <taxon>Diplostraca</taxon>
        <taxon>Cladocera</taxon>
        <taxon>Anomopoda</taxon>
        <taxon>Daphniidae</taxon>
        <taxon>Daphnia</taxon>
    </lineage>
</organism>
<dbReference type="InterPro" id="IPR005828">
    <property type="entry name" value="MFS_sugar_transport-like"/>
</dbReference>
<dbReference type="PROSITE" id="PS00217">
    <property type="entry name" value="SUGAR_TRANSPORT_2"/>
    <property type="match status" value="1"/>
</dbReference>
<keyword evidence="2" id="KW-1003">Cell membrane</keyword>
<dbReference type="EMBL" id="LRGB01001581">
    <property type="protein sequence ID" value="KZS11501.1"/>
    <property type="molecule type" value="Genomic_DNA"/>
</dbReference>
<feature type="domain" description="Major facilitator superfamily (MFS) profile" evidence="10">
    <location>
        <begin position="14"/>
        <end position="455"/>
    </location>
</feature>
<evidence type="ECO:0000256" key="9">
    <source>
        <dbReference type="SAM" id="Phobius"/>
    </source>
</evidence>
<dbReference type="FunFam" id="1.20.1250.20:FF:000055">
    <property type="entry name" value="Facilitated trehalose transporter Tret1-2 homolog"/>
    <property type="match status" value="1"/>
</dbReference>
<dbReference type="InterPro" id="IPR003663">
    <property type="entry name" value="Sugar/inositol_transpt"/>
</dbReference>
<dbReference type="InterPro" id="IPR036259">
    <property type="entry name" value="MFS_trans_sf"/>
</dbReference>
<keyword evidence="12" id="KW-1185">Reference proteome</keyword>
<feature type="transmembrane region" description="Helical" evidence="9">
    <location>
        <begin position="361"/>
        <end position="388"/>
    </location>
</feature>
<dbReference type="STRING" id="35525.A0A164UMK8"/>
<dbReference type="InterPro" id="IPR005829">
    <property type="entry name" value="Sugar_transporter_CS"/>
</dbReference>
<gene>
    <name evidence="11" type="ORF">APZ42_024313</name>
</gene>
<dbReference type="PANTHER" id="PTHR48021:SF1">
    <property type="entry name" value="GH07001P-RELATED"/>
    <property type="match status" value="1"/>
</dbReference>
<feature type="transmembrane region" description="Helical" evidence="9">
    <location>
        <begin position="298"/>
        <end position="320"/>
    </location>
</feature>
<dbReference type="SUPFAM" id="SSF103473">
    <property type="entry name" value="MFS general substrate transporter"/>
    <property type="match status" value="1"/>
</dbReference>
<evidence type="ECO:0000256" key="5">
    <source>
        <dbReference type="ARBA" id="ARBA00023136"/>
    </source>
</evidence>
<comment type="similarity">
    <text evidence="7">Belongs to the major facilitator superfamily. Sugar transporter (TC 2.A.1.1) family. Trehalose transporter subfamily.</text>
</comment>
<evidence type="ECO:0000256" key="1">
    <source>
        <dbReference type="ARBA" id="ARBA00004651"/>
    </source>
</evidence>
<accession>A0A164UMK8</accession>
<feature type="transmembrane region" description="Helical" evidence="9">
    <location>
        <begin position="12"/>
        <end position="36"/>
    </location>
</feature>
<name>A0A164UMK8_9CRUS</name>
<evidence type="ECO:0000313" key="12">
    <source>
        <dbReference type="Proteomes" id="UP000076858"/>
    </source>
</evidence>
<sequence length="518" mass="57908">MNKPWIKNPSQVLPQLMVAVWATWGYFSMGTVRGWSSPGIPSLNRTLDFEMSSSDFQWISSFPMLGAMLGSLFINKPMQYYGRKNALIGHYLIFIGGFLITGFTYFGKHKSMLYVGRFLMGFAAGCTTPAAQIYVSECASPRIRGRMGSLTASSLALGVWLTYIIGSFVDWHVLSWILGCLPILFMGGSFLLPESPVWLISKGRHQEAQRSLQVLRGKGTNIEAEIERIKEHQERVAIKSGQDDTVMQQFRDVLTSGPVVKPLAISLSIMLFQQTTGINAIVFYTVSIFQTAGSSMDGTYATIIVGAVQLIFTVASGFLVDRCGRRMLYIVSAITTSIPLMAMGTFFYFQHQWGDQEATDYFGWLPLVSLMVFFITYSGGISNVPFIIMGEMFPLRYRSLLGGISSSFHLFCTFVVVRFFPDMLREMGKDGTFYFFAGCTLLSAIFVYFLLPETKGKTLEEMEQLFSSNNLSESRKRINCLDDVIVMEISLNGTVVLLGRSETDDCDTDELQLSVNKL</sequence>
<evidence type="ECO:0000256" key="7">
    <source>
        <dbReference type="ARBA" id="ARBA00024348"/>
    </source>
</evidence>
<dbReference type="Gene3D" id="1.20.1250.20">
    <property type="entry name" value="MFS general substrate transporter like domains"/>
    <property type="match status" value="1"/>
</dbReference>
<dbReference type="OrthoDB" id="6612291at2759"/>
<dbReference type="Pfam" id="PF00083">
    <property type="entry name" value="Sugar_tr"/>
    <property type="match status" value="1"/>
</dbReference>
<dbReference type="PRINTS" id="PR00171">
    <property type="entry name" value="SUGRTRNSPORT"/>
</dbReference>
<protein>
    <recommendedName>
        <fullName evidence="10">Major facilitator superfamily (MFS) profile domain-containing protein</fullName>
    </recommendedName>
</protein>
<evidence type="ECO:0000256" key="6">
    <source>
        <dbReference type="ARBA" id="ARBA00023180"/>
    </source>
</evidence>
<keyword evidence="5 9" id="KW-0472">Membrane</keyword>
<feature type="transmembrane region" description="Helical" evidence="9">
    <location>
        <begin position="263"/>
        <end position="286"/>
    </location>
</feature>
<dbReference type="Proteomes" id="UP000076858">
    <property type="component" value="Unassembled WGS sequence"/>
</dbReference>
<keyword evidence="6" id="KW-0325">Glycoprotein</keyword>